<evidence type="ECO:0000259" key="5">
    <source>
        <dbReference type="PROSITE" id="PS51352"/>
    </source>
</evidence>
<protein>
    <submittedName>
        <fullName evidence="6">TlpA family protein disulfide reductase</fullName>
    </submittedName>
</protein>
<evidence type="ECO:0000313" key="6">
    <source>
        <dbReference type="EMBL" id="MFD2201131.1"/>
    </source>
</evidence>
<reference evidence="7" key="1">
    <citation type="journal article" date="2019" name="Int. J. Syst. Evol. Microbiol.">
        <title>The Global Catalogue of Microorganisms (GCM) 10K type strain sequencing project: providing services to taxonomists for standard genome sequencing and annotation.</title>
        <authorList>
            <consortium name="The Broad Institute Genomics Platform"/>
            <consortium name="The Broad Institute Genome Sequencing Center for Infectious Disease"/>
            <person name="Wu L."/>
            <person name="Ma J."/>
        </authorList>
    </citation>
    <scope>NUCLEOTIDE SEQUENCE [LARGE SCALE GENOMIC DNA]</scope>
    <source>
        <strain evidence="7">KCTC 19812</strain>
    </source>
</reference>
<comment type="caution">
    <text evidence="6">The sequence shown here is derived from an EMBL/GenBank/DDBJ whole genome shotgun (WGS) entry which is preliminary data.</text>
</comment>
<dbReference type="PANTHER" id="PTHR42852:SF6">
    <property type="entry name" value="THIOL:DISULFIDE INTERCHANGE PROTEIN DSBE"/>
    <property type="match status" value="1"/>
</dbReference>
<accession>A0ABW5B6V2</accession>
<proteinExistence type="predicted"/>
<organism evidence="6 7">
    <name type="scientific">Shivajiella indica</name>
    <dbReference type="NCBI Taxonomy" id="872115"/>
    <lineage>
        <taxon>Bacteria</taxon>
        <taxon>Pseudomonadati</taxon>
        <taxon>Bacteroidota</taxon>
        <taxon>Cytophagia</taxon>
        <taxon>Cytophagales</taxon>
        <taxon>Cyclobacteriaceae</taxon>
        <taxon>Shivajiella</taxon>
    </lineage>
</organism>
<dbReference type="Proteomes" id="UP001597414">
    <property type="component" value="Unassembled WGS sequence"/>
</dbReference>
<keyword evidence="4" id="KW-0676">Redox-active center</keyword>
<gene>
    <name evidence="6" type="ORF">ACFSKV_06110</name>
</gene>
<evidence type="ECO:0000256" key="1">
    <source>
        <dbReference type="ARBA" id="ARBA00004196"/>
    </source>
</evidence>
<name>A0ABW5B6V2_9BACT</name>
<dbReference type="RefSeq" id="WP_380801034.1">
    <property type="nucleotide sequence ID" value="NZ_JBHUIV010000010.1"/>
</dbReference>
<dbReference type="InterPro" id="IPR013740">
    <property type="entry name" value="Redoxin"/>
</dbReference>
<keyword evidence="3" id="KW-1015">Disulfide bond</keyword>
<keyword evidence="7" id="KW-1185">Reference proteome</keyword>
<feature type="domain" description="Thioredoxin" evidence="5">
    <location>
        <begin position="327"/>
        <end position="467"/>
    </location>
</feature>
<dbReference type="EMBL" id="JBHUIV010000010">
    <property type="protein sequence ID" value="MFD2201131.1"/>
    <property type="molecule type" value="Genomic_DNA"/>
</dbReference>
<dbReference type="InterPro" id="IPR013766">
    <property type="entry name" value="Thioredoxin_domain"/>
</dbReference>
<dbReference type="InterPro" id="IPR050553">
    <property type="entry name" value="Thioredoxin_ResA/DsbE_sf"/>
</dbReference>
<dbReference type="CDD" id="cd02966">
    <property type="entry name" value="TlpA_like_family"/>
    <property type="match status" value="1"/>
</dbReference>
<dbReference type="SUPFAM" id="SSF52833">
    <property type="entry name" value="Thioredoxin-like"/>
    <property type="match status" value="1"/>
</dbReference>
<dbReference type="InterPro" id="IPR036249">
    <property type="entry name" value="Thioredoxin-like_sf"/>
</dbReference>
<evidence type="ECO:0000313" key="7">
    <source>
        <dbReference type="Proteomes" id="UP001597414"/>
    </source>
</evidence>
<dbReference type="Gene3D" id="3.40.30.10">
    <property type="entry name" value="Glutaredoxin"/>
    <property type="match status" value="1"/>
</dbReference>
<evidence type="ECO:0000256" key="3">
    <source>
        <dbReference type="ARBA" id="ARBA00023157"/>
    </source>
</evidence>
<sequence length="468" mass="55113">MKNSILLIFIISIYFFSCKQKNEEKDRNIIIAGKIENLTQEKFQVILHDEELLESQVQDEGYFHLKFDSDETGNYLVQNGDLRFTLYLEPGDSIFIRADNQDFGSTFEAEADKSLENIYLREKWKVLYENLYENMMELMGHPREIYFGKKDSILSLVKKPLVDLKTTEKVNKHFLDMEENFFKYQSLSLDNMYPRYHSNIHEISQEEVDFPVDSIQYLISQIPMDDPKLLEVESYKSLLESKLNKLASDLIENDSTLKYQDAYWMAIEKMLSNQEMQDFFKFESVYYEIYFYGPVGSQAQIDKFLAENQSRKYAVRLEKAIAKWEPINPGKETPDFTFTNLEGDQVNLSDLKGKLVYIDIWATWCGPCIAEHPHWDKLKEEFKDQPIAFLTISIDDTREPWEKMVKNKKMTGLQWYAENAWQSEIARHFQINSIPRFILLDEEGKIINPSADRPSGSIRETFEKHLQG</sequence>
<evidence type="ECO:0000256" key="2">
    <source>
        <dbReference type="ARBA" id="ARBA00022748"/>
    </source>
</evidence>
<dbReference type="PROSITE" id="PS51352">
    <property type="entry name" value="THIOREDOXIN_2"/>
    <property type="match status" value="1"/>
</dbReference>
<evidence type="ECO:0000256" key="4">
    <source>
        <dbReference type="ARBA" id="ARBA00023284"/>
    </source>
</evidence>
<keyword evidence="2" id="KW-0201">Cytochrome c-type biogenesis</keyword>
<dbReference type="Pfam" id="PF08534">
    <property type="entry name" value="Redoxin"/>
    <property type="match status" value="1"/>
</dbReference>
<dbReference type="PANTHER" id="PTHR42852">
    <property type="entry name" value="THIOL:DISULFIDE INTERCHANGE PROTEIN DSBE"/>
    <property type="match status" value="1"/>
</dbReference>
<comment type="subcellular location">
    <subcellularLocation>
        <location evidence="1">Cell envelope</location>
    </subcellularLocation>
</comment>